<comment type="similarity">
    <text evidence="1">Belongs to the transposase IS21/IS408/IS1162 family.</text>
</comment>
<organism evidence="3 4">
    <name type="scientific">Salibacterium qingdaonense</name>
    <dbReference type="NCBI Taxonomy" id="266892"/>
    <lineage>
        <taxon>Bacteria</taxon>
        <taxon>Bacillati</taxon>
        <taxon>Bacillota</taxon>
        <taxon>Bacilli</taxon>
        <taxon>Bacillales</taxon>
        <taxon>Bacillaceae</taxon>
    </lineage>
</organism>
<dbReference type="GO" id="GO:0015074">
    <property type="term" value="P:DNA integration"/>
    <property type="evidence" value="ECO:0007669"/>
    <property type="project" value="InterPro"/>
</dbReference>
<sequence>MFPYRRILELQGEEERSLRSIAAITHHSRQKVTEVIRLAEKRGLKCPLDEDMTDPWIEDFLYPEKKLEDSGRHVIDFDYLYAELAKPNVTLTLLHEEYKREAQAQGRIPYAYRTFTEHYHRFAQKYKATMRIRRKPGEALEVDWAGSTLFITDPDTGEKIKVYVFVATLPCSQLSYVEGSLSMDLAAWIKLHQRAFAYMGGVTQIIVPDNLKTGVTKHTFKELVLNQTYEDMARHYQSVIIPARVRAPKDKASVESSVNTVSTWIIASLRNSQCFTLEELNQEIHQKLEAFNHRPFTKKEGSRWSAFMEEEKFALSPLPAKPYQMAEWRTAKVQPDYHISVKSMFYSVPYDYIRKQVDVRVSDTAVEVYFHHMRIASHPTLYGKYGQYSTLADHMPAHHKQYAEQTPAEALDWATKIGEYTLRVVTYLLDSYTIEKQAMKSIFALKKLERTYSVQEIERACHMACHVTNRPTVKSIQTLIKNNKRETKQKTLTQKNQEVDAKHGFTRGASYFGGKRK</sequence>
<gene>
    <name evidence="3" type="ORF">SAMN04488054_12029</name>
</gene>
<dbReference type="InterPro" id="IPR054353">
    <property type="entry name" value="IstA-like_C"/>
</dbReference>
<dbReference type="PANTHER" id="PTHR35004">
    <property type="entry name" value="TRANSPOSASE RV3428C-RELATED"/>
    <property type="match status" value="1"/>
</dbReference>
<evidence type="ECO:0000259" key="2">
    <source>
        <dbReference type="PROSITE" id="PS50994"/>
    </source>
</evidence>
<dbReference type="GO" id="GO:0003676">
    <property type="term" value="F:nucleic acid binding"/>
    <property type="evidence" value="ECO:0007669"/>
    <property type="project" value="InterPro"/>
</dbReference>
<dbReference type="Proteomes" id="UP000199668">
    <property type="component" value="Unassembled WGS sequence"/>
</dbReference>
<reference evidence="3 4" key="1">
    <citation type="submission" date="2016-10" db="EMBL/GenBank/DDBJ databases">
        <authorList>
            <person name="de Groot N.N."/>
        </authorList>
    </citation>
    <scope>NUCLEOTIDE SEQUENCE [LARGE SCALE GENOMIC DNA]</scope>
    <source>
        <strain evidence="3 4">CGMCC 1.6134</strain>
    </source>
</reference>
<dbReference type="PROSITE" id="PS50994">
    <property type="entry name" value="INTEGRASE"/>
    <property type="match status" value="1"/>
</dbReference>
<dbReference type="NCBIfam" id="NF033546">
    <property type="entry name" value="transpos_IS21"/>
    <property type="match status" value="1"/>
</dbReference>
<dbReference type="OrthoDB" id="3193769at2"/>
<dbReference type="Gene3D" id="3.30.420.10">
    <property type="entry name" value="Ribonuclease H-like superfamily/Ribonuclease H"/>
    <property type="match status" value="1"/>
</dbReference>
<dbReference type="InterPro" id="IPR036397">
    <property type="entry name" value="RNaseH_sf"/>
</dbReference>
<evidence type="ECO:0000256" key="1">
    <source>
        <dbReference type="ARBA" id="ARBA00009277"/>
    </source>
</evidence>
<dbReference type="InterPro" id="IPR001584">
    <property type="entry name" value="Integrase_cat-core"/>
</dbReference>
<protein>
    <submittedName>
        <fullName evidence="3">Transposase</fullName>
    </submittedName>
</protein>
<feature type="domain" description="Integrase catalytic" evidence="2">
    <location>
        <begin position="132"/>
        <end position="312"/>
    </location>
</feature>
<evidence type="ECO:0000313" key="4">
    <source>
        <dbReference type="Proteomes" id="UP000199668"/>
    </source>
</evidence>
<evidence type="ECO:0000313" key="3">
    <source>
        <dbReference type="EMBL" id="SFM18536.1"/>
    </source>
</evidence>
<dbReference type="Pfam" id="PF22483">
    <property type="entry name" value="Mu-transpos_C_2"/>
    <property type="match status" value="1"/>
</dbReference>
<keyword evidence="4" id="KW-1185">Reference proteome</keyword>
<proteinExistence type="inferred from homology"/>
<dbReference type="EMBL" id="FOTY01000020">
    <property type="protein sequence ID" value="SFM18536.1"/>
    <property type="molecule type" value="Genomic_DNA"/>
</dbReference>
<dbReference type="SUPFAM" id="SSF53098">
    <property type="entry name" value="Ribonuclease H-like"/>
    <property type="match status" value="1"/>
</dbReference>
<dbReference type="RefSeq" id="WP_090927561.1">
    <property type="nucleotide sequence ID" value="NZ_FOTY01000020.1"/>
</dbReference>
<name>A0A1I4NSX2_9BACI</name>
<dbReference type="STRING" id="266892.SAMN04488054_12029"/>
<dbReference type="AlphaFoldDB" id="A0A1I4NSX2"/>
<dbReference type="PANTHER" id="PTHR35004:SF8">
    <property type="entry name" value="TRANSPOSASE RV3428C-RELATED"/>
    <property type="match status" value="1"/>
</dbReference>
<accession>A0A1I4NSX2</accession>
<dbReference type="InterPro" id="IPR012337">
    <property type="entry name" value="RNaseH-like_sf"/>
</dbReference>